<dbReference type="Proteomes" id="UP000245880">
    <property type="component" value="Unassembled WGS sequence"/>
</dbReference>
<name>A0A316ALQ2_9BACT</name>
<dbReference type="RefSeq" id="WP_109674198.1">
    <property type="nucleotide sequence ID" value="NZ_QGDT01000004.1"/>
</dbReference>
<organism evidence="1 2">
    <name type="scientific">Dyadobacter jejuensis</name>
    <dbReference type="NCBI Taxonomy" id="1082580"/>
    <lineage>
        <taxon>Bacteria</taxon>
        <taxon>Pseudomonadati</taxon>
        <taxon>Bacteroidota</taxon>
        <taxon>Cytophagia</taxon>
        <taxon>Cytophagales</taxon>
        <taxon>Spirosomataceae</taxon>
        <taxon>Dyadobacter</taxon>
    </lineage>
</organism>
<proteinExistence type="predicted"/>
<dbReference type="PANTHER" id="PTHR36439">
    <property type="entry name" value="BLL4334 PROTEIN"/>
    <property type="match status" value="1"/>
</dbReference>
<sequence length="182" mass="20246">MTQYIAILRGINVSGKNIIKMDELKRLFLSMGYRDVQTYIQSGNVVFGAEEGDTSQLETRIMKGIAEGFGMEVPVIVVSASGLRQIAAGNTYLNQEPVEIEKLYVTFLARTPDGVLSDSLALPSGCTDHFELAQHCIYLKVLGGYGKTKLNNNYFEKKLNVKATTRNWKTVLKLVEMAKDTE</sequence>
<dbReference type="PIRSF" id="PIRSF008502">
    <property type="entry name" value="UCP008502"/>
    <property type="match status" value="1"/>
</dbReference>
<dbReference type="OrthoDB" id="9806494at2"/>
<dbReference type="SUPFAM" id="SSF160379">
    <property type="entry name" value="SP0830-like"/>
    <property type="match status" value="1"/>
</dbReference>
<dbReference type="PANTHER" id="PTHR36439:SF1">
    <property type="entry name" value="DUF1697 DOMAIN-CONTAINING PROTEIN"/>
    <property type="match status" value="1"/>
</dbReference>
<dbReference type="EMBL" id="QGDT01000004">
    <property type="protein sequence ID" value="PWJ58338.1"/>
    <property type="molecule type" value="Genomic_DNA"/>
</dbReference>
<evidence type="ECO:0000313" key="2">
    <source>
        <dbReference type="Proteomes" id="UP000245880"/>
    </source>
</evidence>
<dbReference type="Gene3D" id="3.30.70.1280">
    <property type="entry name" value="SP0830-like domains"/>
    <property type="match status" value="1"/>
</dbReference>
<protein>
    <submittedName>
        <fullName evidence="1">Uncharacterized protein (DUF1697 family)</fullName>
    </submittedName>
</protein>
<dbReference type="InterPro" id="IPR012545">
    <property type="entry name" value="DUF1697"/>
</dbReference>
<reference evidence="1 2" key="1">
    <citation type="submission" date="2018-03" db="EMBL/GenBank/DDBJ databases">
        <title>Genomic Encyclopedia of Archaeal and Bacterial Type Strains, Phase II (KMG-II): from individual species to whole genera.</title>
        <authorList>
            <person name="Goeker M."/>
        </authorList>
    </citation>
    <scope>NUCLEOTIDE SEQUENCE [LARGE SCALE GENOMIC DNA]</scope>
    <source>
        <strain evidence="1 2">DSM 100346</strain>
    </source>
</reference>
<accession>A0A316ALQ2</accession>
<dbReference type="Pfam" id="PF08002">
    <property type="entry name" value="DUF1697"/>
    <property type="match status" value="1"/>
</dbReference>
<keyword evidence="2" id="KW-1185">Reference proteome</keyword>
<evidence type="ECO:0000313" key="1">
    <source>
        <dbReference type="EMBL" id="PWJ58338.1"/>
    </source>
</evidence>
<comment type="caution">
    <text evidence="1">The sequence shown here is derived from an EMBL/GenBank/DDBJ whole genome shotgun (WGS) entry which is preliminary data.</text>
</comment>
<dbReference type="AlphaFoldDB" id="A0A316ALQ2"/>
<gene>
    <name evidence="1" type="ORF">CLV98_104197</name>
</gene>